<dbReference type="InterPro" id="IPR004840">
    <property type="entry name" value="Amino_acid_permease_CS"/>
</dbReference>
<dbReference type="Gene3D" id="1.20.1740.10">
    <property type="entry name" value="Amino acid/polyamine transporter I"/>
    <property type="match status" value="1"/>
</dbReference>
<feature type="compositionally biased region" description="Low complexity" evidence="7">
    <location>
        <begin position="19"/>
        <end position="28"/>
    </location>
</feature>
<sequence>MASSTSDKAVSQEDLSAPQQQQQQDGQQEGLGKRILGSKDAVLPRSLKPRHLTFLAIGGTIGTGIFLSVGSSVATAGAGGALVSYIVVGLFCFGVVLTLGEMSALIPVSGAFSAFGTRFVSPALGFTLGWSYWLQWSFSIPSELIAASVILNYWTQALNTWQWSLVIIVPVFCFQMLGSKVWGESEFWLSLIKVILIVLFIIVGLIYDWGGVIGHPGPGLSNFNDNPFNGGFAGTASSFTYAFYSFGGVELVALAAGEAAQPHKSIPRAIKATFARITIFYVMTTLVIGLCINYQDPTLFSAYDDSDVSASPITTVFRLAGFGAAVHVVNAVLLTAVLSATNSCFYASSRMMLALAREGHAFKILGYTTKGGVPIPALVATLCISFCTFITSAVGSGQTFSWLLNITGILALVQWVAIALINWRFRWAFRKQGRDLSDLPFKAPLFPVLNILAVILGALMFAANGWAATTYDDGQVAIDVVAVYIGLAYFLVLLVGYSIYHKITQPGVPLFVPWAECDFDTGAVWKRGGGALVWEEEKAAKEELKREKGNVGAVWSRVKESLY</sequence>
<proteinExistence type="predicted"/>
<feature type="domain" description="Amino acid permease/ SLC12A" evidence="9">
    <location>
        <begin position="51"/>
        <end position="502"/>
    </location>
</feature>
<feature type="transmembrane region" description="Helical" evidence="8">
    <location>
        <begin position="230"/>
        <end position="256"/>
    </location>
</feature>
<evidence type="ECO:0000313" key="11">
    <source>
        <dbReference type="Proteomes" id="UP000193467"/>
    </source>
</evidence>
<feature type="transmembrane region" description="Helical" evidence="8">
    <location>
        <begin position="161"/>
        <end position="178"/>
    </location>
</feature>
<dbReference type="InParanoid" id="A0A1Y2FZA1"/>
<evidence type="ECO:0000256" key="4">
    <source>
        <dbReference type="ARBA" id="ARBA00022970"/>
    </source>
</evidence>
<keyword evidence="4" id="KW-0029">Amino-acid transport</keyword>
<feature type="transmembrane region" description="Helical" evidence="8">
    <location>
        <begin position="400"/>
        <end position="423"/>
    </location>
</feature>
<comment type="subcellular location">
    <subcellularLocation>
        <location evidence="1">Membrane</location>
        <topology evidence="1">Multi-pass membrane protein</topology>
    </subcellularLocation>
</comment>
<dbReference type="GO" id="GO:0016020">
    <property type="term" value="C:membrane"/>
    <property type="evidence" value="ECO:0007669"/>
    <property type="project" value="UniProtKB-SubCell"/>
</dbReference>
<evidence type="ECO:0000256" key="7">
    <source>
        <dbReference type="SAM" id="MobiDB-lite"/>
    </source>
</evidence>
<feature type="transmembrane region" description="Helical" evidence="8">
    <location>
        <begin position="444"/>
        <end position="468"/>
    </location>
</feature>
<dbReference type="PIRSF" id="PIRSF006060">
    <property type="entry name" value="AA_transporter"/>
    <property type="match status" value="1"/>
</dbReference>
<dbReference type="PROSITE" id="PS00218">
    <property type="entry name" value="AMINO_ACID_PERMEASE_1"/>
    <property type="match status" value="1"/>
</dbReference>
<dbReference type="PANTHER" id="PTHR43341">
    <property type="entry name" value="AMINO ACID PERMEASE"/>
    <property type="match status" value="1"/>
</dbReference>
<dbReference type="InterPro" id="IPR050524">
    <property type="entry name" value="APC_YAT"/>
</dbReference>
<evidence type="ECO:0000256" key="8">
    <source>
        <dbReference type="SAM" id="Phobius"/>
    </source>
</evidence>
<feature type="transmembrane region" description="Helical" evidence="8">
    <location>
        <begin position="315"/>
        <end position="341"/>
    </location>
</feature>
<evidence type="ECO:0000256" key="6">
    <source>
        <dbReference type="ARBA" id="ARBA00023136"/>
    </source>
</evidence>
<dbReference type="OrthoDB" id="3900342at2759"/>
<feature type="transmembrane region" description="Helical" evidence="8">
    <location>
        <begin position="82"/>
        <end position="100"/>
    </location>
</feature>
<gene>
    <name evidence="10" type="ORF">BCR35DRAFT_275889</name>
</gene>
<name>A0A1Y2FZA1_9BASI</name>
<evidence type="ECO:0000313" key="10">
    <source>
        <dbReference type="EMBL" id="ORY89404.1"/>
    </source>
</evidence>
<feature type="transmembrane region" description="Helical" evidence="8">
    <location>
        <begin position="373"/>
        <end position="394"/>
    </location>
</feature>
<comment type="caution">
    <text evidence="10">The sequence shown here is derived from an EMBL/GenBank/DDBJ whole genome shotgun (WGS) entry which is preliminary data.</text>
</comment>
<feature type="transmembrane region" description="Helical" evidence="8">
    <location>
        <begin position="52"/>
        <end position="76"/>
    </location>
</feature>
<organism evidence="10 11">
    <name type="scientific">Leucosporidium creatinivorum</name>
    <dbReference type="NCBI Taxonomy" id="106004"/>
    <lineage>
        <taxon>Eukaryota</taxon>
        <taxon>Fungi</taxon>
        <taxon>Dikarya</taxon>
        <taxon>Basidiomycota</taxon>
        <taxon>Pucciniomycotina</taxon>
        <taxon>Microbotryomycetes</taxon>
        <taxon>Leucosporidiales</taxon>
        <taxon>Leucosporidium</taxon>
    </lineage>
</organism>
<keyword evidence="5 8" id="KW-1133">Transmembrane helix</keyword>
<feature type="compositionally biased region" description="Polar residues" evidence="7">
    <location>
        <begin position="1"/>
        <end position="18"/>
    </location>
</feature>
<evidence type="ECO:0000256" key="2">
    <source>
        <dbReference type="ARBA" id="ARBA00022448"/>
    </source>
</evidence>
<dbReference type="FunFam" id="1.20.1740.10:FF:000001">
    <property type="entry name" value="Amino acid permease"/>
    <property type="match status" value="1"/>
</dbReference>
<reference evidence="10 11" key="1">
    <citation type="submission" date="2016-07" db="EMBL/GenBank/DDBJ databases">
        <title>Pervasive Adenine N6-methylation of Active Genes in Fungi.</title>
        <authorList>
            <consortium name="DOE Joint Genome Institute"/>
            <person name="Mondo S.J."/>
            <person name="Dannebaum R.O."/>
            <person name="Kuo R.C."/>
            <person name="Labutti K."/>
            <person name="Haridas S."/>
            <person name="Kuo A."/>
            <person name="Salamov A."/>
            <person name="Ahrendt S.R."/>
            <person name="Lipzen A."/>
            <person name="Sullivan W."/>
            <person name="Andreopoulos W.B."/>
            <person name="Clum A."/>
            <person name="Lindquist E."/>
            <person name="Daum C."/>
            <person name="Ramamoorthy G.K."/>
            <person name="Gryganskyi A."/>
            <person name="Culley D."/>
            <person name="Magnuson J.K."/>
            <person name="James T.Y."/>
            <person name="O'Malley M.A."/>
            <person name="Stajich J.E."/>
            <person name="Spatafora J.W."/>
            <person name="Visel A."/>
            <person name="Grigoriev I.V."/>
        </authorList>
    </citation>
    <scope>NUCLEOTIDE SEQUENCE [LARGE SCALE GENOMIC DNA]</scope>
    <source>
        <strain evidence="10 11">62-1032</strain>
    </source>
</reference>
<evidence type="ECO:0000259" key="9">
    <source>
        <dbReference type="Pfam" id="PF00324"/>
    </source>
</evidence>
<dbReference type="Pfam" id="PF00324">
    <property type="entry name" value="AA_permease"/>
    <property type="match status" value="1"/>
</dbReference>
<accession>A0A1Y2FZA1</accession>
<evidence type="ECO:0000256" key="5">
    <source>
        <dbReference type="ARBA" id="ARBA00022989"/>
    </source>
</evidence>
<feature type="transmembrane region" description="Helical" evidence="8">
    <location>
        <begin position="190"/>
        <end position="210"/>
    </location>
</feature>
<keyword evidence="3 8" id="KW-0812">Transmembrane</keyword>
<protein>
    <submittedName>
        <fullName evidence="10">Amino acid permease/ SLC12A domain-containing protein</fullName>
    </submittedName>
</protein>
<dbReference type="InterPro" id="IPR004841">
    <property type="entry name" value="AA-permease/SLC12A_dom"/>
</dbReference>
<feature type="transmembrane region" description="Helical" evidence="8">
    <location>
        <begin position="480"/>
        <end position="500"/>
    </location>
</feature>
<feature type="transmembrane region" description="Helical" evidence="8">
    <location>
        <begin position="112"/>
        <end position="133"/>
    </location>
</feature>
<dbReference type="STRING" id="106004.A0A1Y2FZA1"/>
<keyword evidence="6 8" id="KW-0472">Membrane</keyword>
<dbReference type="Proteomes" id="UP000193467">
    <property type="component" value="Unassembled WGS sequence"/>
</dbReference>
<dbReference type="PANTHER" id="PTHR43341:SF3">
    <property type="entry name" value="AMINO-ACID PERMEASE PB1C11.02-RELATED"/>
    <property type="match status" value="1"/>
</dbReference>
<dbReference type="EMBL" id="MCGR01000006">
    <property type="protein sequence ID" value="ORY89404.1"/>
    <property type="molecule type" value="Genomic_DNA"/>
</dbReference>
<evidence type="ECO:0000256" key="3">
    <source>
        <dbReference type="ARBA" id="ARBA00022692"/>
    </source>
</evidence>
<feature type="region of interest" description="Disordered" evidence="7">
    <location>
        <begin position="1"/>
        <end position="30"/>
    </location>
</feature>
<evidence type="ECO:0000256" key="1">
    <source>
        <dbReference type="ARBA" id="ARBA00004141"/>
    </source>
</evidence>
<dbReference type="AlphaFoldDB" id="A0A1Y2FZA1"/>
<keyword evidence="11" id="KW-1185">Reference proteome</keyword>
<feature type="transmembrane region" description="Helical" evidence="8">
    <location>
        <begin position="277"/>
        <end position="295"/>
    </location>
</feature>
<dbReference type="GO" id="GO:0015171">
    <property type="term" value="F:amino acid transmembrane transporter activity"/>
    <property type="evidence" value="ECO:0007669"/>
    <property type="project" value="TreeGrafter"/>
</dbReference>
<keyword evidence="2" id="KW-0813">Transport</keyword>